<evidence type="ECO:0000313" key="2">
    <source>
        <dbReference type="Proteomes" id="UP000886998"/>
    </source>
</evidence>
<comment type="caution">
    <text evidence="1">The sequence shown here is derived from an EMBL/GenBank/DDBJ whole genome shotgun (WGS) entry which is preliminary data.</text>
</comment>
<gene>
    <name evidence="1" type="ORF">TNIN_445691</name>
</gene>
<organism evidence="1 2">
    <name type="scientific">Trichonephila inaurata madagascariensis</name>
    <dbReference type="NCBI Taxonomy" id="2747483"/>
    <lineage>
        <taxon>Eukaryota</taxon>
        <taxon>Metazoa</taxon>
        <taxon>Ecdysozoa</taxon>
        <taxon>Arthropoda</taxon>
        <taxon>Chelicerata</taxon>
        <taxon>Arachnida</taxon>
        <taxon>Araneae</taxon>
        <taxon>Araneomorphae</taxon>
        <taxon>Entelegynae</taxon>
        <taxon>Araneoidea</taxon>
        <taxon>Nephilidae</taxon>
        <taxon>Trichonephila</taxon>
        <taxon>Trichonephila inaurata</taxon>
    </lineage>
</organism>
<proteinExistence type="predicted"/>
<sequence length="160" mass="18413">MNNLYSKNSEIPQTAFNSENAEHLIAERLDRCNLYSVNARTTIDIKRKISQRESSITDRRYRDLVVSSKKIRTYKTSQNFGKYLPPFAQVSPNNDLFVLDKVIESIWYTGCLGVEGLEPLQKGKKLTALPNDNVPRNEGLPMYKYYIQEMEATAFQQPLA</sequence>
<dbReference type="Proteomes" id="UP000886998">
    <property type="component" value="Unassembled WGS sequence"/>
</dbReference>
<evidence type="ECO:0000313" key="1">
    <source>
        <dbReference type="EMBL" id="GFY52293.1"/>
    </source>
</evidence>
<name>A0A8X7C330_9ARAC</name>
<dbReference type="AlphaFoldDB" id="A0A8X7C330"/>
<dbReference type="EMBL" id="BMAV01008606">
    <property type="protein sequence ID" value="GFY52293.1"/>
    <property type="molecule type" value="Genomic_DNA"/>
</dbReference>
<accession>A0A8X7C330</accession>
<reference evidence="1" key="1">
    <citation type="submission" date="2020-08" db="EMBL/GenBank/DDBJ databases">
        <title>Multicomponent nature underlies the extraordinary mechanical properties of spider dragline silk.</title>
        <authorList>
            <person name="Kono N."/>
            <person name="Nakamura H."/>
            <person name="Mori M."/>
            <person name="Yoshida Y."/>
            <person name="Ohtoshi R."/>
            <person name="Malay A.D."/>
            <person name="Moran D.A.P."/>
            <person name="Tomita M."/>
            <person name="Numata K."/>
            <person name="Arakawa K."/>
        </authorList>
    </citation>
    <scope>NUCLEOTIDE SEQUENCE</scope>
</reference>
<protein>
    <submittedName>
        <fullName evidence="1">Uncharacterized protein</fullName>
    </submittedName>
</protein>
<keyword evidence="2" id="KW-1185">Reference proteome</keyword>